<feature type="compositionally biased region" description="Basic residues" evidence="9">
    <location>
        <begin position="602"/>
        <end position="614"/>
    </location>
</feature>
<evidence type="ECO:0000256" key="2">
    <source>
        <dbReference type="ARBA" id="ARBA00022475"/>
    </source>
</evidence>
<dbReference type="InterPro" id="IPR033479">
    <property type="entry name" value="dCache_1"/>
</dbReference>
<evidence type="ECO:0000256" key="5">
    <source>
        <dbReference type="ARBA" id="ARBA00022989"/>
    </source>
</evidence>
<evidence type="ECO:0000259" key="12">
    <source>
        <dbReference type="PROSITE" id="PS50885"/>
    </source>
</evidence>
<evidence type="ECO:0000256" key="6">
    <source>
        <dbReference type="ARBA" id="ARBA00023136"/>
    </source>
</evidence>
<dbReference type="EMBL" id="AP026708">
    <property type="protein sequence ID" value="BDQ33519.1"/>
    <property type="molecule type" value="Genomic_DNA"/>
</dbReference>
<dbReference type="Gene3D" id="1.10.287.950">
    <property type="entry name" value="Methyl-accepting chemotaxis protein"/>
    <property type="match status" value="1"/>
</dbReference>
<reference evidence="13" key="1">
    <citation type="submission" date="2022-08" db="EMBL/GenBank/DDBJ databases">
        <title>Genome Sequence of the sulphate-reducing bacterium, Pseudodesulfovibrio portus JCM14722.</title>
        <authorList>
            <person name="Kondo R."/>
            <person name="Kataoka T."/>
        </authorList>
    </citation>
    <scope>NUCLEOTIDE SEQUENCE</scope>
    <source>
        <strain evidence="13">JCM 14722</strain>
    </source>
</reference>
<evidence type="ECO:0000256" key="3">
    <source>
        <dbReference type="ARBA" id="ARBA00022500"/>
    </source>
</evidence>
<dbReference type="SMART" id="SM00304">
    <property type="entry name" value="HAMP"/>
    <property type="match status" value="1"/>
</dbReference>
<dbReference type="PROSITE" id="PS50111">
    <property type="entry name" value="CHEMOTAXIS_TRANSDUC_2"/>
    <property type="match status" value="1"/>
</dbReference>
<feature type="compositionally biased region" description="Acidic residues" evidence="9">
    <location>
        <begin position="641"/>
        <end position="650"/>
    </location>
</feature>
<evidence type="ECO:0008006" key="15">
    <source>
        <dbReference type="Google" id="ProtNLM"/>
    </source>
</evidence>
<name>A0ABN6RRG3_9BACT</name>
<dbReference type="SUPFAM" id="SSF103190">
    <property type="entry name" value="Sensory domain-like"/>
    <property type="match status" value="1"/>
</dbReference>
<comment type="subcellular location">
    <subcellularLocation>
        <location evidence="1">Cell membrane</location>
        <topology evidence="1">Multi-pass membrane protein</topology>
    </subcellularLocation>
</comment>
<dbReference type="Pfam" id="PF00672">
    <property type="entry name" value="HAMP"/>
    <property type="match status" value="1"/>
</dbReference>
<dbReference type="Gene3D" id="3.30.450.20">
    <property type="entry name" value="PAS domain"/>
    <property type="match status" value="1"/>
</dbReference>
<protein>
    <recommendedName>
        <fullName evidence="15">Methyl-accepting chemotaxis sensory transducer with Cache sensor</fullName>
    </recommendedName>
</protein>
<dbReference type="CDD" id="cd12912">
    <property type="entry name" value="PDC2_MCP_like"/>
    <property type="match status" value="1"/>
</dbReference>
<evidence type="ECO:0000259" key="11">
    <source>
        <dbReference type="PROSITE" id="PS50111"/>
    </source>
</evidence>
<feature type="transmembrane region" description="Helical" evidence="10">
    <location>
        <begin position="282"/>
        <end position="302"/>
    </location>
</feature>
<comment type="similarity">
    <text evidence="7">Belongs to the methyl-accepting chemotaxis (MCP) protein family.</text>
</comment>
<dbReference type="CDD" id="cd06225">
    <property type="entry name" value="HAMP"/>
    <property type="match status" value="1"/>
</dbReference>
<evidence type="ECO:0000313" key="13">
    <source>
        <dbReference type="EMBL" id="BDQ33519.1"/>
    </source>
</evidence>
<dbReference type="Proteomes" id="UP001061361">
    <property type="component" value="Chromosome"/>
</dbReference>
<keyword evidence="2" id="KW-1003">Cell membrane</keyword>
<evidence type="ECO:0000256" key="7">
    <source>
        <dbReference type="ARBA" id="ARBA00029447"/>
    </source>
</evidence>
<evidence type="ECO:0000256" key="4">
    <source>
        <dbReference type="ARBA" id="ARBA00022692"/>
    </source>
</evidence>
<keyword evidence="8" id="KW-0807">Transducer</keyword>
<keyword evidence="4 10" id="KW-0812">Transmembrane</keyword>
<keyword evidence="5 10" id="KW-1133">Transmembrane helix</keyword>
<dbReference type="InterPro" id="IPR003660">
    <property type="entry name" value="HAMP_dom"/>
</dbReference>
<dbReference type="Pfam" id="PF02743">
    <property type="entry name" value="dCache_1"/>
    <property type="match status" value="1"/>
</dbReference>
<feature type="region of interest" description="Disordered" evidence="9">
    <location>
        <begin position="591"/>
        <end position="650"/>
    </location>
</feature>
<evidence type="ECO:0000313" key="14">
    <source>
        <dbReference type="Proteomes" id="UP001061361"/>
    </source>
</evidence>
<accession>A0ABN6RRG3</accession>
<organism evidence="13 14">
    <name type="scientific">Pseudodesulfovibrio portus</name>
    <dbReference type="NCBI Taxonomy" id="231439"/>
    <lineage>
        <taxon>Bacteria</taxon>
        <taxon>Pseudomonadati</taxon>
        <taxon>Thermodesulfobacteriota</taxon>
        <taxon>Desulfovibrionia</taxon>
        <taxon>Desulfovibrionales</taxon>
        <taxon>Desulfovibrionaceae</taxon>
    </lineage>
</organism>
<dbReference type="CDD" id="cd18773">
    <property type="entry name" value="PDC1_HK_sensor"/>
    <property type="match status" value="1"/>
</dbReference>
<feature type="domain" description="Methyl-accepting transducer" evidence="11">
    <location>
        <begin position="361"/>
        <end position="576"/>
    </location>
</feature>
<sequence length="650" mass="69894">MKIHLGLGQRLVLLVSVVVLFLVTGTLLAVNVGTKNLTLDLSENVLSQNANSVSATLDSWLDERLSLLSLLASEPSVIEALNHGDYTVATDIALAAKARDASLESFFAHDAEGTSVITTNQGGRGKNYKSRGYYKDIIVDKKPYYISDITLSPVSNKPRLAIAVPVKDGGKTIGYVGMSVLATAFTERFIDPIKVGEKGYCFIVDPEGKILAHPDKDTIFKDLSNYHFIQEAVTRKNGFINYEWKGATKYMAFSDVKKTGWVVALSAEQDDLMSAAYTLQKFLLLLGVCGLLLTVVIIFFFVKRLVTVPLQRIQQKFATLAEGVLDPNIEGSFKAELAMLREAFISMVERLLAIVTDVKEASRAVSVGGAELTDASQTLSQGSTEQAASIEEVSASVEEMVSNITQNAENSNKTEELAARAAEDARRGGKAVSEAVTAMKNIAEKIVIIEEIARQTNLLALNAAIEAARAGEHGKGFAVVAAEVRKLAERSGVAASEISEISSKSVEVAEEAGQMLDKLVPDITQTAELVQEISVATTEQHSGAGQINKAMQELDKVIQSNAAMSEEVASSAEELSAQSAQLQETMSFFKTAAGQGRASRTMARRPVRTVKRKPAPALPARSTGASASAPEDVPSGGMNLEMDDEDFERF</sequence>
<dbReference type="PANTHER" id="PTHR43531">
    <property type="entry name" value="PROTEIN ICFG"/>
    <property type="match status" value="1"/>
</dbReference>
<proteinExistence type="inferred from homology"/>
<dbReference type="Pfam" id="PF00015">
    <property type="entry name" value="MCPsignal"/>
    <property type="match status" value="1"/>
</dbReference>
<dbReference type="InterPro" id="IPR029151">
    <property type="entry name" value="Sensor-like_sf"/>
</dbReference>
<evidence type="ECO:0000256" key="9">
    <source>
        <dbReference type="SAM" id="MobiDB-lite"/>
    </source>
</evidence>
<dbReference type="RefSeq" id="WP_264983575.1">
    <property type="nucleotide sequence ID" value="NZ_AP026708.1"/>
</dbReference>
<dbReference type="PROSITE" id="PS50885">
    <property type="entry name" value="HAMP"/>
    <property type="match status" value="1"/>
</dbReference>
<dbReference type="SUPFAM" id="SSF58104">
    <property type="entry name" value="Methyl-accepting chemotaxis protein (MCP) signaling domain"/>
    <property type="match status" value="1"/>
</dbReference>
<feature type="domain" description="HAMP" evidence="12">
    <location>
        <begin position="304"/>
        <end position="356"/>
    </location>
</feature>
<keyword evidence="3" id="KW-0145">Chemotaxis</keyword>
<evidence type="ECO:0000256" key="10">
    <source>
        <dbReference type="SAM" id="Phobius"/>
    </source>
</evidence>
<evidence type="ECO:0000256" key="8">
    <source>
        <dbReference type="PROSITE-ProRule" id="PRU00284"/>
    </source>
</evidence>
<keyword evidence="6 10" id="KW-0472">Membrane</keyword>
<keyword evidence="14" id="KW-1185">Reference proteome</keyword>
<dbReference type="SMART" id="SM00283">
    <property type="entry name" value="MA"/>
    <property type="match status" value="1"/>
</dbReference>
<dbReference type="InterPro" id="IPR051310">
    <property type="entry name" value="MCP_chemotaxis"/>
</dbReference>
<evidence type="ECO:0000256" key="1">
    <source>
        <dbReference type="ARBA" id="ARBA00004651"/>
    </source>
</evidence>
<dbReference type="PANTHER" id="PTHR43531:SF11">
    <property type="entry name" value="METHYL-ACCEPTING CHEMOTAXIS PROTEIN 3"/>
    <property type="match status" value="1"/>
</dbReference>
<dbReference type="InterPro" id="IPR004089">
    <property type="entry name" value="MCPsignal_dom"/>
</dbReference>
<gene>
    <name evidence="13" type="ORF">JCM14722_10610</name>
</gene>